<feature type="transmembrane region" description="Helical" evidence="1">
    <location>
        <begin position="12"/>
        <end position="35"/>
    </location>
</feature>
<dbReference type="NCBIfam" id="TIGR00254">
    <property type="entry name" value="GGDEF"/>
    <property type="match status" value="1"/>
</dbReference>
<evidence type="ECO:0000259" key="3">
    <source>
        <dbReference type="PROSITE" id="PS50887"/>
    </source>
</evidence>
<keyword evidence="1" id="KW-1133">Transmembrane helix</keyword>
<comment type="caution">
    <text evidence="4">The sequence shown here is derived from an EMBL/GenBank/DDBJ whole genome shotgun (WGS) entry which is preliminary data.</text>
</comment>
<dbReference type="Gene3D" id="3.30.70.270">
    <property type="match status" value="1"/>
</dbReference>
<dbReference type="Proteomes" id="UP000286678">
    <property type="component" value="Unassembled WGS sequence"/>
</dbReference>
<feature type="transmembrane region" description="Helical" evidence="1">
    <location>
        <begin position="41"/>
        <end position="63"/>
    </location>
</feature>
<proteinExistence type="predicted"/>
<dbReference type="InterPro" id="IPR029787">
    <property type="entry name" value="Nucleotide_cyclase"/>
</dbReference>
<dbReference type="Pfam" id="PF00563">
    <property type="entry name" value="EAL"/>
    <property type="match status" value="1"/>
</dbReference>
<dbReference type="SUPFAM" id="SSF55073">
    <property type="entry name" value="Nucleotide cyclase"/>
    <property type="match status" value="1"/>
</dbReference>
<gene>
    <name evidence="4" type="ORF">CWE21_10340</name>
</gene>
<feature type="domain" description="EAL" evidence="2">
    <location>
        <begin position="665"/>
        <end position="910"/>
    </location>
</feature>
<feature type="transmembrane region" description="Helical" evidence="1">
    <location>
        <begin position="204"/>
        <end position="224"/>
    </location>
</feature>
<sequence>MKIINTDIQARAVLQLVTATALFFAGVLILAYRILEPSQQLLYHSTSSSFQVLMVSLGLAVLLRSYFRRSQIAARLSAVFALLGSIAILDGITGSYFDTFNAQIPWFAYLGFLPLTVSLLSLFPEATQRKPWQQLFLQASAGYGLAFAGIGFAFLMMHLFLKSPLLAKHPTGSLVVCVAALLAGVACYATHYRGRRPLPKLSPTSANFTTLAVLTVMVFGIGMFHTQMADLRSDGERAVQQLEQTRTAIGESIIELFNRLGQRWEMYPLREHSELMEVDIVTYLKDINYLDALFLIAPDKSVVFERLKPSRNSYYEAMMNDPEILKGLARNSESTEILVPEFAVKDLTAKLVVRVPIDFVDPEGQRDSGLYSVLAVLDVRAMLGTAVMNTVDSDIETYTLVRPGRWMDRGGFWVTEPTANYLENKAIKLYSSTLSMYYSSGIPTEAYLYRLDTLQETSNLQMLIIVGGIGLVLLVVLAVERNVSLEVQGRQLFYQAHHDALTGLWNRSSIEQYIGTKFYETKDVTVLFIDLDGFTLINDSLGLHVGDEILNQLAERLESEQPRRSELARFASDEFILVLDGATTFPERVKNLAEDIMSLVAQPYRVGDNKVYLTATIGVAHQTPDVRTPLELIQRADMAMHQAKKLGYNYVLEYEPNMAKRLISTSSMRSNLQEAIDNDELELHYQPIVRSNDQHVVQVEALLRWPQSDGSFIAPDEFIPVAEMTGQIIPLSEWVFKRACEDAIKLQQREPKLRMSVNISALHFNRANFVDFVLDTLAETGCRGAWLELELTESILLEGSQYAIERLEMLRKHGLSIALDDFGTGFSSLSYLKRLPLDVVKIDRSFIAGIRHHKGDRVLIESVIKIAQSLNFAVLAEGIETPQQAEFVTELGCNFLQGFYFGRPVPLEDL</sequence>
<accession>A0A432XCT5</accession>
<reference evidence="5" key="1">
    <citation type="journal article" date="2018" name="Front. Microbiol.">
        <title>Genome-Based Analysis Reveals the Taxonomy and Diversity of the Family Idiomarinaceae.</title>
        <authorList>
            <person name="Liu Y."/>
            <person name="Lai Q."/>
            <person name="Shao Z."/>
        </authorList>
    </citation>
    <scope>NUCLEOTIDE SEQUENCE [LARGE SCALE GENOMIC DNA]</scope>
    <source>
        <strain evidence="5">SW15</strain>
    </source>
</reference>
<dbReference type="CDD" id="cd01949">
    <property type="entry name" value="GGDEF"/>
    <property type="match status" value="1"/>
</dbReference>
<dbReference type="Gene3D" id="3.20.20.450">
    <property type="entry name" value="EAL domain"/>
    <property type="match status" value="1"/>
</dbReference>
<dbReference type="PANTHER" id="PTHR33121:SF79">
    <property type="entry name" value="CYCLIC DI-GMP PHOSPHODIESTERASE PDED-RELATED"/>
    <property type="match status" value="1"/>
</dbReference>
<evidence type="ECO:0000256" key="1">
    <source>
        <dbReference type="SAM" id="Phobius"/>
    </source>
</evidence>
<dbReference type="InterPro" id="IPR050706">
    <property type="entry name" value="Cyclic-di-GMP_PDE-like"/>
</dbReference>
<dbReference type="SUPFAM" id="SSF141868">
    <property type="entry name" value="EAL domain-like"/>
    <property type="match status" value="1"/>
</dbReference>
<dbReference type="CDD" id="cd01948">
    <property type="entry name" value="EAL"/>
    <property type="match status" value="1"/>
</dbReference>
<dbReference type="OrthoDB" id="6231285at2"/>
<name>A0A432XCT5_9GAMM</name>
<dbReference type="SMART" id="SM00052">
    <property type="entry name" value="EAL"/>
    <property type="match status" value="1"/>
</dbReference>
<dbReference type="PANTHER" id="PTHR33121">
    <property type="entry name" value="CYCLIC DI-GMP PHOSPHODIESTERASE PDEF"/>
    <property type="match status" value="1"/>
</dbReference>
<dbReference type="EMBL" id="PIPT01000008">
    <property type="protein sequence ID" value="RUO46551.1"/>
    <property type="molecule type" value="Genomic_DNA"/>
</dbReference>
<evidence type="ECO:0000313" key="5">
    <source>
        <dbReference type="Proteomes" id="UP000286678"/>
    </source>
</evidence>
<evidence type="ECO:0000313" key="4">
    <source>
        <dbReference type="EMBL" id="RUO46551.1"/>
    </source>
</evidence>
<dbReference type="PROSITE" id="PS50883">
    <property type="entry name" value="EAL"/>
    <property type="match status" value="1"/>
</dbReference>
<dbReference type="SMART" id="SM00267">
    <property type="entry name" value="GGDEF"/>
    <property type="match status" value="1"/>
</dbReference>
<dbReference type="AlphaFoldDB" id="A0A432XCT5"/>
<keyword evidence="5" id="KW-1185">Reference proteome</keyword>
<dbReference type="InterPro" id="IPR035919">
    <property type="entry name" value="EAL_sf"/>
</dbReference>
<evidence type="ECO:0008006" key="6">
    <source>
        <dbReference type="Google" id="ProtNLM"/>
    </source>
</evidence>
<dbReference type="Pfam" id="PF00990">
    <property type="entry name" value="GGDEF"/>
    <property type="match status" value="1"/>
</dbReference>
<keyword evidence="1" id="KW-0472">Membrane</keyword>
<protein>
    <recommendedName>
        <fullName evidence="6">Bifunctional diguanylate cyclase/phosphodiesterase</fullName>
    </recommendedName>
</protein>
<evidence type="ECO:0000259" key="2">
    <source>
        <dbReference type="PROSITE" id="PS50883"/>
    </source>
</evidence>
<dbReference type="GO" id="GO:0071111">
    <property type="term" value="F:cyclic-guanylate-specific phosphodiesterase activity"/>
    <property type="evidence" value="ECO:0007669"/>
    <property type="project" value="InterPro"/>
</dbReference>
<dbReference type="InterPro" id="IPR043128">
    <property type="entry name" value="Rev_trsase/Diguanyl_cyclase"/>
</dbReference>
<organism evidence="4 5">
    <name type="scientific">Pseudidiomarina aquimaris</name>
    <dbReference type="NCBI Taxonomy" id="641841"/>
    <lineage>
        <taxon>Bacteria</taxon>
        <taxon>Pseudomonadati</taxon>
        <taxon>Pseudomonadota</taxon>
        <taxon>Gammaproteobacteria</taxon>
        <taxon>Alteromonadales</taxon>
        <taxon>Idiomarinaceae</taxon>
        <taxon>Pseudidiomarina</taxon>
    </lineage>
</organism>
<dbReference type="PROSITE" id="PS50887">
    <property type="entry name" value="GGDEF"/>
    <property type="match status" value="1"/>
</dbReference>
<feature type="transmembrane region" description="Helical" evidence="1">
    <location>
        <begin position="135"/>
        <end position="161"/>
    </location>
</feature>
<dbReference type="InterPro" id="IPR001633">
    <property type="entry name" value="EAL_dom"/>
</dbReference>
<feature type="transmembrane region" description="Helical" evidence="1">
    <location>
        <begin position="75"/>
        <end position="97"/>
    </location>
</feature>
<feature type="transmembrane region" description="Helical" evidence="1">
    <location>
        <begin position="173"/>
        <end position="192"/>
    </location>
</feature>
<feature type="transmembrane region" description="Helical" evidence="1">
    <location>
        <begin position="103"/>
        <end position="123"/>
    </location>
</feature>
<dbReference type="InterPro" id="IPR000160">
    <property type="entry name" value="GGDEF_dom"/>
</dbReference>
<keyword evidence="1" id="KW-0812">Transmembrane</keyword>
<feature type="domain" description="GGDEF" evidence="3">
    <location>
        <begin position="522"/>
        <end position="656"/>
    </location>
</feature>